<keyword evidence="3" id="KW-1185">Reference proteome</keyword>
<name>A0A5E4BMP8_MARMO</name>
<comment type="caution">
    <text evidence="2">The sequence shown here is derived from an EMBL/GenBank/DDBJ whole genome shotgun (WGS) entry which is preliminary data.</text>
</comment>
<dbReference type="AlphaFoldDB" id="A0A5E4BMP8"/>
<sequence length="121" mass="13014">MLLSGKAGSGPSREKNKASSTAPGLRGFLQPLSSLPAVSAHPPPRTGGWDHNVIFHQSLVQTQALSGHQPLEKMRSLRQTATCGWWQTQAQNQRKLEVGGEGQAKLQVWLALRVATPAVLS</sequence>
<organism evidence="2 3">
    <name type="scientific">Marmota monax</name>
    <name type="common">Woodchuck</name>
    <dbReference type="NCBI Taxonomy" id="9995"/>
    <lineage>
        <taxon>Eukaryota</taxon>
        <taxon>Metazoa</taxon>
        <taxon>Chordata</taxon>
        <taxon>Craniata</taxon>
        <taxon>Vertebrata</taxon>
        <taxon>Euteleostomi</taxon>
        <taxon>Mammalia</taxon>
        <taxon>Eutheria</taxon>
        <taxon>Euarchontoglires</taxon>
        <taxon>Glires</taxon>
        <taxon>Rodentia</taxon>
        <taxon>Sciuromorpha</taxon>
        <taxon>Sciuridae</taxon>
        <taxon>Xerinae</taxon>
        <taxon>Marmotini</taxon>
        <taxon>Marmota</taxon>
    </lineage>
</organism>
<evidence type="ECO:0000256" key="1">
    <source>
        <dbReference type="SAM" id="MobiDB-lite"/>
    </source>
</evidence>
<evidence type="ECO:0000313" key="3">
    <source>
        <dbReference type="Proteomes" id="UP000335636"/>
    </source>
</evidence>
<gene>
    <name evidence="2" type="ORF">MONAX_5E020405</name>
</gene>
<proteinExistence type="predicted"/>
<feature type="region of interest" description="Disordered" evidence="1">
    <location>
        <begin position="1"/>
        <end position="28"/>
    </location>
</feature>
<accession>A0A5E4BMP8</accession>
<protein>
    <submittedName>
        <fullName evidence="2">Uncharacterized protein</fullName>
    </submittedName>
</protein>
<dbReference type="EMBL" id="CABDUW010000533">
    <property type="protein sequence ID" value="VTJ70943.1"/>
    <property type="molecule type" value="Genomic_DNA"/>
</dbReference>
<reference evidence="2" key="1">
    <citation type="submission" date="2019-04" db="EMBL/GenBank/DDBJ databases">
        <authorList>
            <person name="Alioto T."/>
            <person name="Alioto T."/>
        </authorList>
    </citation>
    <scope>NUCLEOTIDE SEQUENCE [LARGE SCALE GENOMIC DNA]</scope>
</reference>
<evidence type="ECO:0000313" key="2">
    <source>
        <dbReference type="EMBL" id="VTJ70943.1"/>
    </source>
</evidence>
<dbReference type="Proteomes" id="UP000335636">
    <property type="component" value="Unassembled WGS sequence"/>
</dbReference>